<protein>
    <recommendedName>
        <fullName evidence="2">G-patch domain-containing protein</fullName>
    </recommendedName>
</protein>
<name>A0A9W8JLJ2_9AGAR</name>
<organism evidence="3 4">
    <name type="scientific">Candolleomyces eurysporus</name>
    <dbReference type="NCBI Taxonomy" id="2828524"/>
    <lineage>
        <taxon>Eukaryota</taxon>
        <taxon>Fungi</taxon>
        <taxon>Dikarya</taxon>
        <taxon>Basidiomycota</taxon>
        <taxon>Agaricomycotina</taxon>
        <taxon>Agaricomycetes</taxon>
        <taxon>Agaricomycetidae</taxon>
        <taxon>Agaricales</taxon>
        <taxon>Agaricineae</taxon>
        <taxon>Psathyrellaceae</taxon>
        <taxon>Candolleomyces</taxon>
    </lineage>
</organism>
<gene>
    <name evidence="3" type="ORF">H1R20_g132</name>
</gene>
<feature type="compositionally biased region" description="Acidic residues" evidence="1">
    <location>
        <begin position="694"/>
        <end position="715"/>
    </location>
</feature>
<accession>A0A9W8JLJ2</accession>
<feature type="region of interest" description="Disordered" evidence="1">
    <location>
        <begin position="606"/>
        <end position="868"/>
    </location>
</feature>
<dbReference type="AlphaFoldDB" id="A0A9W8JLJ2"/>
<dbReference type="Pfam" id="PF01585">
    <property type="entry name" value="G-patch"/>
    <property type="match status" value="1"/>
</dbReference>
<dbReference type="GO" id="GO:0005634">
    <property type="term" value="C:nucleus"/>
    <property type="evidence" value="ECO:0007669"/>
    <property type="project" value="TreeGrafter"/>
</dbReference>
<comment type="caution">
    <text evidence="3">The sequence shown here is derived from an EMBL/GenBank/DDBJ whole genome shotgun (WGS) entry which is preliminary data.</text>
</comment>
<keyword evidence="4" id="KW-1185">Reference proteome</keyword>
<feature type="region of interest" description="Disordered" evidence="1">
    <location>
        <begin position="197"/>
        <end position="220"/>
    </location>
</feature>
<dbReference type="InterPro" id="IPR011666">
    <property type="entry name" value="DUF1604"/>
</dbReference>
<reference evidence="3" key="1">
    <citation type="submission" date="2022-06" db="EMBL/GenBank/DDBJ databases">
        <title>Genome Sequence of Candolleomyces eurysporus.</title>
        <authorList>
            <person name="Buettner E."/>
        </authorList>
    </citation>
    <scope>NUCLEOTIDE SEQUENCE</scope>
    <source>
        <strain evidence="3">VTCC 930004</strain>
    </source>
</reference>
<dbReference type="OrthoDB" id="20507at2759"/>
<dbReference type="PANTHER" id="PTHR13384">
    <property type="entry name" value="G PATCH DOMAIN-CONTAINING PROTEIN 1"/>
    <property type="match status" value="1"/>
</dbReference>
<evidence type="ECO:0000259" key="2">
    <source>
        <dbReference type="PROSITE" id="PS50174"/>
    </source>
</evidence>
<feature type="compositionally biased region" description="Low complexity" evidence="1">
    <location>
        <begin position="614"/>
        <end position="623"/>
    </location>
</feature>
<dbReference type="PROSITE" id="PS50174">
    <property type="entry name" value="G_PATCH"/>
    <property type="match status" value="1"/>
</dbReference>
<dbReference type="Proteomes" id="UP001140091">
    <property type="component" value="Unassembled WGS sequence"/>
</dbReference>
<dbReference type="EMBL" id="JANBPK010000008">
    <property type="protein sequence ID" value="KAJ2936945.1"/>
    <property type="molecule type" value="Genomic_DNA"/>
</dbReference>
<feature type="compositionally biased region" description="Polar residues" evidence="1">
    <location>
        <begin position="121"/>
        <end position="137"/>
    </location>
</feature>
<feature type="non-terminal residue" evidence="3">
    <location>
        <position position="1"/>
    </location>
</feature>
<dbReference type="GO" id="GO:0003723">
    <property type="term" value="F:RNA binding"/>
    <property type="evidence" value="ECO:0007669"/>
    <property type="project" value="TreeGrafter"/>
</dbReference>
<feature type="region of interest" description="Disordered" evidence="1">
    <location>
        <begin position="543"/>
        <end position="566"/>
    </location>
</feature>
<dbReference type="InterPro" id="IPR000467">
    <property type="entry name" value="G_patch_dom"/>
</dbReference>
<feature type="compositionally biased region" description="Basic and acidic residues" evidence="1">
    <location>
        <begin position="748"/>
        <end position="766"/>
    </location>
</feature>
<dbReference type="GO" id="GO:0006397">
    <property type="term" value="P:mRNA processing"/>
    <property type="evidence" value="ECO:0007669"/>
    <property type="project" value="InterPro"/>
</dbReference>
<dbReference type="PANTHER" id="PTHR13384:SF19">
    <property type="entry name" value="G PATCH DOMAIN-CONTAINING PROTEIN 1"/>
    <property type="match status" value="1"/>
</dbReference>
<feature type="region of interest" description="Disordered" evidence="1">
    <location>
        <begin position="310"/>
        <end position="330"/>
    </location>
</feature>
<dbReference type="Pfam" id="PF07713">
    <property type="entry name" value="DUF1604"/>
    <property type="match status" value="1"/>
</dbReference>
<dbReference type="Pfam" id="PF26093">
    <property type="entry name" value="HTH_TGH"/>
    <property type="match status" value="1"/>
</dbReference>
<proteinExistence type="predicted"/>
<feature type="domain" description="G-patch" evidence="2">
    <location>
        <begin position="157"/>
        <end position="177"/>
    </location>
</feature>
<feature type="region of interest" description="Disordered" evidence="1">
    <location>
        <begin position="342"/>
        <end position="395"/>
    </location>
</feature>
<evidence type="ECO:0000313" key="3">
    <source>
        <dbReference type="EMBL" id="KAJ2936945.1"/>
    </source>
</evidence>
<evidence type="ECO:0000256" key="1">
    <source>
        <dbReference type="SAM" id="MobiDB-lite"/>
    </source>
</evidence>
<sequence length="868" mass="94299">MTSRLKRKLGDMGVDLTSRKATENFCLIGTPLPPLEKTKDTGEFVPLWKQEVRDERGRRRLHGAFTGGFSAGYFNTVGSKEGWTPSTFVSSRSDRAKQVAAKPEDFMDEEDLRELNENRTLVSTAEPDSTGSSSQPAGNMGLDNDPIATALASAQHKDSPGMKILKKMGWRPGQGIGTRVSLAERKRQDAQAFDPYTGVKSTESALDVGSDDEEASKHKYPRRDTPILSVSRKNKGYGLGYTPGLTLNESIGAESGQKGASGPKISAGFGLGALNDADEDDVDIYDSTAASKTRIAFDHLDHDQDDTIVIGKGKGRQSNKPQGAKDPAQVFYDGTPVLPGFTLSDQPVQEDKWFPGPEVPPGWEPDPRKVWNASPSKEKPQPPAAPSGGRPQISAAERGTILGEESKTRSIFEFMSEKDRERIKRIAAGDVPPAPGAPAPLPPSSFTMPQVEPHIARAALQGFQPFTTDPAKQARYTAFLHSQADSNAPPLTPLPGQEPEKFHKEVEDYAKAAILFKPISGAMAGRFTSAVVLDVGPKVQEGLHKPTEEDYAKQEEEKRAEEERNVPPKVHAARMGMYGPMTRETQPWQPAKLLCKRFGVKEPDLPAGADATAGESSSFSGMSFEKEAAEVAAGAPGTFHAPTGAPSTSSVGASSSNGPRKLENIGMGEDETQGADILTYERPSMDIFKAIFASDEEDSDDEGGNKDDEEQDDRDGEVGQTKSIMKQLKLQDTGPVDLATFKPTFIPREGKAKANGDDQRAKEKKEKKEKKKKEKKAGLVSFQLEEDGEPNLGNPTRDKDRPKKKRKDKEKKREEDNDAGMFVDPSPEQVKAPKASDITPVVEMSAHVEAPRVPGPKGRKRAIDFLDE</sequence>
<evidence type="ECO:0000313" key="4">
    <source>
        <dbReference type="Proteomes" id="UP001140091"/>
    </source>
</evidence>
<feature type="compositionally biased region" description="Low complexity" evidence="1">
    <location>
        <begin position="643"/>
        <end position="656"/>
    </location>
</feature>
<feature type="region of interest" description="Disordered" evidence="1">
    <location>
        <begin position="121"/>
        <end position="145"/>
    </location>
</feature>